<sequence length="58" mass="6850">MEDIIIFKKRNIVEGEFVFVLKWLSTGYEATQMASAEFVFGFVFYSEILAFNNYILRI</sequence>
<dbReference type="AlphaFoldDB" id="A0AA96VGM3"/>
<accession>A0AA96VGM3</accession>
<proteinExistence type="predicted"/>
<keyword evidence="2" id="KW-1185">Reference proteome</keyword>
<dbReference type="EMBL" id="CP131060">
    <property type="protein sequence ID" value="WNY26177.1"/>
    <property type="molecule type" value="Genomic_DNA"/>
</dbReference>
<name>A0AA96VGM3_9EURY</name>
<reference evidence="1 2" key="1">
    <citation type="submission" date="2023-07" db="EMBL/GenBank/DDBJ databases">
        <title>Closed genoem sequence of Methanosarcinaceae archaeon Ac7.</title>
        <authorList>
            <person name="Poehlein A."/>
            <person name="Protasov E."/>
            <person name="Platt K."/>
            <person name="Reeh H."/>
            <person name="Daniel R."/>
            <person name="Brune A."/>
        </authorList>
    </citation>
    <scope>NUCLEOTIDE SEQUENCE [LARGE SCALE GENOMIC DNA]</scope>
    <source>
        <strain evidence="1 2">Ac7</strain>
    </source>
</reference>
<protein>
    <submittedName>
        <fullName evidence="1">Uncharacterized protein</fullName>
    </submittedName>
</protein>
<evidence type="ECO:0000313" key="2">
    <source>
        <dbReference type="Proteomes" id="UP001303587"/>
    </source>
</evidence>
<organism evidence="1 2">
    <name type="scientific">Methanolapillus millepedarum</name>
    <dbReference type="NCBI Taxonomy" id="3028296"/>
    <lineage>
        <taxon>Archaea</taxon>
        <taxon>Methanobacteriati</taxon>
        <taxon>Methanobacteriota</taxon>
        <taxon>Stenosarchaea group</taxon>
        <taxon>Methanomicrobia</taxon>
        <taxon>Methanosarcinales</taxon>
        <taxon>Methanosarcinaceae</taxon>
        <taxon>Methanolapillus</taxon>
    </lineage>
</organism>
<evidence type="ECO:0000313" key="1">
    <source>
        <dbReference type="EMBL" id="WNY26177.1"/>
    </source>
</evidence>
<gene>
    <name evidence="1" type="ORF">MsAc7_17500</name>
</gene>
<dbReference type="Proteomes" id="UP001303587">
    <property type="component" value="Chromosome"/>
</dbReference>